<dbReference type="OrthoDB" id="2015130at2759"/>
<proteinExistence type="predicted"/>
<protein>
    <submittedName>
        <fullName evidence="2">Uncharacterized protein</fullName>
    </submittedName>
</protein>
<feature type="transmembrane region" description="Helical" evidence="1">
    <location>
        <begin position="61"/>
        <end position="84"/>
    </location>
</feature>
<keyword evidence="1" id="KW-0812">Transmembrane</keyword>
<reference evidence="2 3" key="1">
    <citation type="submission" date="2017-09" db="EMBL/GenBank/DDBJ databases">
        <title>WGS assembly of Aquilegia coerulea Goldsmith.</title>
        <authorList>
            <person name="Hodges S."/>
            <person name="Kramer E."/>
            <person name="Nordborg M."/>
            <person name="Tomkins J."/>
            <person name="Borevitz J."/>
            <person name="Derieg N."/>
            <person name="Yan J."/>
            <person name="Mihaltcheva S."/>
            <person name="Hayes R.D."/>
            <person name="Rokhsar D."/>
        </authorList>
    </citation>
    <scope>NUCLEOTIDE SEQUENCE [LARGE SCALE GENOMIC DNA]</scope>
    <source>
        <strain evidence="3">cv. Goldsmith</strain>
    </source>
</reference>
<organism evidence="2 3">
    <name type="scientific">Aquilegia coerulea</name>
    <name type="common">Rocky mountain columbine</name>
    <dbReference type="NCBI Taxonomy" id="218851"/>
    <lineage>
        <taxon>Eukaryota</taxon>
        <taxon>Viridiplantae</taxon>
        <taxon>Streptophyta</taxon>
        <taxon>Embryophyta</taxon>
        <taxon>Tracheophyta</taxon>
        <taxon>Spermatophyta</taxon>
        <taxon>Magnoliopsida</taxon>
        <taxon>Ranunculales</taxon>
        <taxon>Ranunculaceae</taxon>
        <taxon>Thalictroideae</taxon>
        <taxon>Aquilegia</taxon>
    </lineage>
</organism>
<name>A0A2G5F0M1_AQUCA</name>
<keyword evidence="1" id="KW-0472">Membrane</keyword>
<gene>
    <name evidence="2" type="ORF">AQUCO_00300793v1</name>
</gene>
<dbReference type="Proteomes" id="UP000230069">
    <property type="component" value="Unassembled WGS sequence"/>
</dbReference>
<evidence type="ECO:0000313" key="2">
    <source>
        <dbReference type="EMBL" id="PIA61512.1"/>
    </source>
</evidence>
<dbReference type="AlphaFoldDB" id="A0A2G5F0M1"/>
<sequence length="127" mass="13985">MTFYFYEESITLKSKLFHPPAKYNLNTLNYTIDCSLTTRSDLYINGDVEVHGIGSLINYPIYGGGVSCSVSAVVVGEVVVVAIIMMRACSCIEFPVSLSVALAILGFKIVFWIFIFFSSAMQCNQGN</sequence>
<evidence type="ECO:0000313" key="3">
    <source>
        <dbReference type="Proteomes" id="UP000230069"/>
    </source>
</evidence>
<keyword evidence="3" id="KW-1185">Reference proteome</keyword>
<accession>A0A2G5F0M1</accession>
<keyword evidence="1" id="KW-1133">Transmembrane helix</keyword>
<feature type="transmembrane region" description="Helical" evidence="1">
    <location>
        <begin position="96"/>
        <end position="117"/>
    </location>
</feature>
<evidence type="ECO:0000256" key="1">
    <source>
        <dbReference type="SAM" id="Phobius"/>
    </source>
</evidence>
<dbReference type="InParanoid" id="A0A2G5F0M1"/>
<dbReference type="EMBL" id="KZ305020">
    <property type="protein sequence ID" value="PIA61512.1"/>
    <property type="molecule type" value="Genomic_DNA"/>
</dbReference>